<keyword evidence="5 12" id="KW-0812">Transmembrane</keyword>
<evidence type="ECO:0000256" key="11">
    <source>
        <dbReference type="ARBA" id="ARBA00023237"/>
    </source>
</evidence>
<evidence type="ECO:0000256" key="5">
    <source>
        <dbReference type="ARBA" id="ARBA00022692"/>
    </source>
</evidence>
<dbReference type="InterPro" id="IPR037066">
    <property type="entry name" value="Plug_dom_sf"/>
</dbReference>
<evidence type="ECO:0000256" key="1">
    <source>
        <dbReference type="ARBA" id="ARBA00004571"/>
    </source>
</evidence>
<dbReference type="InterPro" id="IPR036942">
    <property type="entry name" value="Beta-barrel_TonB_sf"/>
</dbReference>
<evidence type="ECO:0000256" key="10">
    <source>
        <dbReference type="ARBA" id="ARBA00023136"/>
    </source>
</evidence>
<evidence type="ECO:0000259" key="15">
    <source>
        <dbReference type="Pfam" id="PF07715"/>
    </source>
</evidence>
<dbReference type="GO" id="GO:0015344">
    <property type="term" value="F:siderophore uptake transmembrane transporter activity"/>
    <property type="evidence" value="ECO:0007669"/>
    <property type="project" value="TreeGrafter"/>
</dbReference>
<dbReference type="CDD" id="cd01347">
    <property type="entry name" value="ligand_gated_channel"/>
    <property type="match status" value="1"/>
</dbReference>
<keyword evidence="4" id="KW-0410">Iron transport</keyword>
<dbReference type="Pfam" id="PF00593">
    <property type="entry name" value="TonB_dep_Rec_b-barrel"/>
    <property type="match status" value="1"/>
</dbReference>
<dbReference type="PANTHER" id="PTHR32552:SF89">
    <property type="entry name" value="CATECHOLATE SIDEROPHORE RECEPTOR FIU"/>
    <property type="match status" value="1"/>
</dbReference>
<keyword evidence="6" id="KW-0732">Signal</keyword>
<dbReference type="PANTHER" id="PTHR32552">
    <property type="entry name" value="FERRICHROME IRON RECEPTOR-RELATED"/>
    <property type="match status" value="1"/>
</dbReference>
<reference evidence="16 17" key="1">
    <citation type="journal article" date="2011" name="Front. Microbiol.">
        <title>Genomic signatures of strain selection and enhancement in Bacillus atrophaeus var. globigii, a historical biowarfare simulant.</title>
        <authorList>
            <person name="Gibbons H.S."/>
            <person name="Broomall S.M."/>
            <person name="McNew L.A."/>
            <person name="Daligault H."/>
            <person name="Chapman C."/>
            <person name="Bruce D."/>
            <person name="Karavis M."/>
            <person name="Krepps M."/>
            <person name="McGregor P.A."/>
            <person name="Hong C."/>
            <person name="Park K.H."/>
            <person name="Akmal A."/>
            <person name="Feldman A."/>
            <person name="Lin J.S."/>
            <person name="Chang W.E."/>
            <person name="Higgs B.W."/>
            <person name="Demirev P."/>
            <person name="Lindquist J."/>
            <person name="Liem A."/>
            <person name="Fochler E."/>
            <person name="Read T.D."/>
            <person name="Tapia R."/>
            <person name="Johnson S."/>
            <person name="Bishop-Lilly K.A."/>
            <person name="Detter C."/>
            <person name="Han C."/>
            <person name="Sozhamannan S."/>
            <person name="Rosenzweig C.N."/>
            <person name="Skowronski E.W."/>
        </authorList>
    </citation>
    <scope>NUCLEOTIDE SEQUENCE [LARGE SCALE GENOMIC DNA]</scope>
    <source>
        <strain evidence="16 17">MLST1</strain>
    </source>
</reference>
<dbReference type="InterPro" id="IPR039426">
    <property type="entry name" value="TonB-dep_rcpt-like"/>
</dbReference>
<comment type="caution">
    <text evidence="16">The sequence shown here is derived from an EMBL/GenBank/DDBJ whole genome shotgun (WGS) entry which is preliminary data.</text>
</comment>
<organism evidence="16 17">
    <name type="scientific">Aliidiomarina minuta</name>
    <dbReference type="NCBI Taxonomy" id="880057"/>
    <lineage>
        <taxon>Bacteria</taxon>
        <taxon>Pseudomonadati</taxon>
        <taxon>Pseudomonadota</taxon>
        <taxon>Gammaproteobacteria</taxon>
        <taxon>Alteromonadales</taxon>
        <taxon>Idiomarinaceae</taxon>
        <taxon>Aliidiomarina</taxon>
    </lineage>
</organism>
<keyword evidence="8" id="KW-0406">Ion transport</keyword>
<sequence length="669" mass="75406">MPAAMADDEVTKPSSEERIVVTATRTETPWLTTPASVQRVSVEQQHPGLRVDAAELLQGIPGVQADTRYNFAQDTRIVLRGFGARAAFGVRGILMRLDGIPLSMPDGQAQTSSIFLDEPERVEVLRGPLAGVYGNGAGGIIDFQSAIPDSSYLRAGHAAGANSRARSTLDAAYREDTMAFSLHHARFRTDGDREQSEVERDQWAARMYYEWDNNIQLIARLDDNNAPLLQDPGSLTPEQWREDPQQTFAGASVFNTRKSIRHRQQSITLRQRLDNQQWQVAGWHGQREIEQYLPFPGDAETSSGAVIDLERGFYGMHAQYSWLPYALDQRLELNLGLDLERQEDTRLGFANDFGQRGELRRDETGKVESDDIYALSTWQFSDDWNWFVGARYSQINFSVDDRYIVPGVVPDDSGSLSYDEQSWSTGLNYQFLPDWSAFVSFGEGYETPTLTELAYQNEGTGLNTELTPAQIEQAEAGIKWQGRQGQLQFSLFDIQSRDDIVVDRSIDGRTTYRNAARTERQGAELSHQWYFHPALQLRSSASFISARYTGDELDGRRLPGIANTNLFSQLSWQPWHDNRLRAAVSALYRSRIATTDNNTEFAPSALVWNASLQARQDHQSWTFNQWLRIDNLLDRDYVGAVVVNQGSGRSFEPAPGRQLSAGVTIQRSF</sequence>
<dbReference type="InterPro" id="IPR012910">
    <property type="entry name" value="Plug_dom"/>
</dbReference>
<evidence type="ECO:0000313" key="17">
    <source>
        <dbReference type="Proteomes" id="UP000288293"/>
    </source>
</evidence>
<evidence type="ECO:0000256" key="3">
    <source>
        <dbReference type="ARBA" id="ARBA00022452"/>
    </source>
</evidence>
<keyword evidence="2 12" id="KW-0813">Transport</keyword>
<evidence type="ECO:0000256" key="6">
    <source>
        <dbReference type="ARBA" id="ARBA00022729"/>
    </source>
</evidence>
<dbReference type="AlphaFoldDB" id="A0A432WA63"/>
<evidence type="ECO:0000256" key="2">
    <source>
        <dbReference type="ARBA" id="ARBA00022448"/>
    </source>
</evidence>
<name>A0A432WA63_9GAMM</name>
<comment type="similarity">
    <text evidence="12 13">Belongs to the TonB-dependent receptor family.</text>
</comment>
<evidence type="ECO:0000256" key="9">
    <source>
        <dbReference type="ARBA" id="ARBA00023077"/>
    </source>
</evidence>
<dbReference type="InterPro" id="IPR000531">
    <property type="entry name" value="Beta-barrel_TonB"/>
</dbReference>
<dbReference type="Pfam" id="PF07715">
    <property type="entry name" value="Plug"/>
    <property type="match status" value="1"/>
</dbReference>
<evidence type="ECO:0000313" key="16">
    <source>
        <dbReference type="EMBL" id="RUO27043.1"/>
    </source>
</evidence>
<keyword evidence="3 12" id="KW-1134">Transmembrane beta strand</keyword>
<evidence type="ECO:0000256" key="8">
    <source>
        <dbReference type="ARBA" id="ARBA00023065"/>
    </source>
</evidence>
<gene>
    <name evidence="16" type="ORF">CWE09_10230</name>
</gene>
<evidence type="ECO:0000256" key="12">
    <source>
        <dbReference type="PROSITE-ProRule" id="PRU01360"/>
    </source>
</evidence>
<evidence type="ECO:0008006" key="18">
    <source>
        <dbReference type="Google" id="ProtNLM"/>
    </source>
</evidence>
<feature type="domain" description="TonB-dependent receptor-like beta-barrel" evidence="14">
    <location>
        <begin position="222"/>
        <end position="623"/>
    </location>
</feature>
<dbReference type="EMBL" id="PIPL01000001">
    <property type="protein sequence ID" value="RUO27043.1"/>
    <property type="molecule type" value="Genomic_DNA"/>
</dbReference>
<protein>
    <recommendedName>
        <fullName evidence="18">TonB-dependent receptor</fullName>
    </recommendedName>
</protein>
<evidence type="ECO:0000256" key="13">
    <source>
        <dbReference type="RuleBase" id="RU003357"/>
    </source>
</evidence>
<evidence type="ECO:0000256" key="7">
    <source>
        <dbReference type="ARBA" id="ARBA00023004"/>
    </source>
</evidence>
<dbReference type="OrthoDB" id="9760620at2"/>
<evidence type="ECO:0000256" key="4">
    <source>
        <dbReference type="ARBA" id="ARBA00022496"/>
    </source>
</evidence>
<accession>A0A432WA63</accession>
<proteinExistence type="inferred from homology"/>
<keyword evidence="7" id="KW-0408">Iron</keyword>
<dbReference type="Proteomes" id="UP000288293">
    <property type="component" value="Unassembled WGS sequence"/>
</dbReference>
<dbReference type="SUPFAM" id="SSF56935">
    <property type="entry name" value="Porins"/>
    <property type="match status" value="1"/>
</dbReference>
<dbReference type="GO" id="GO:0009279">
    <property type="term" value="C:cell outer membrane"/>
    <property type="evidence" value="ECO:0007669"/>
    <property type="project" value="UniProtKB-SubCell"/>
</dbReference>
<keyword evidence="11 12" id="KW-0998">Cell outer membrane</keyword>
<comment type="subcellular location">
    <subcellularLocation>
        <location evidence="1 12">Cell outer membrane</location>
        <topology evidence="1 12">Multi-pass membrane protein</topology>
    </subcellularLocation>
</comment>
<dbReference type="Gene3D" id="2.170.130.10">
    <property type="entry name" value="TonB-dependent receptor, plug domain"/>
    <property type="match status" value="1"/>
</dbReference>
<dbReference type="PROSITE" id="PS52016">
    <property type="entry name" value="TONB_DEPENDENT_REC_3"/>
    <property type="match status" value="1"/>
</dbReference>
<keyword evidence="17" id="KW-1185">Reference proteome</keyword>
<dbReference type="Gene3D" id="2.40.170.20">
    <property type="entry name" value="TonB-dependent receptor, beta-barrel domain"/>
    <property type="match status" value="1"/>
</dbReference>
<keyword evidence="10 12" id="KW-0472">Membrane</keyword>
<evidence type="ECO:0000259" key="14">
    <source>
        <dbReference type="Pfam" id="PF00593"/>
    </source>
</evidence>
<keyword evidence="9 13" id="KW-0798">TonB box</keyword>
<feature type="domain" description="TonB-dependent receptor plug" evidence="15">
    <location>
        <begin position="32"/>
        <end position="139"/>
    </location>
</feature>